<dbReference type="Pfam" id="PF13620">
    <property type="entry name" value="CarboxypepD_reg"/>
    <property type="match status" value="1"/>
</dbReference>
<gene>
    <name evidence="2" type="ORF">BDD14_3408</name>
</gene>
<dbReference type="OrthoDB" id="120565at2"/>
<keyword evidence="3" id="KW-1185">Reference proteome</keyword>
<dbReference type="GO" id="GO:0004180">
    <property type="term" value="F:carboxypeptidase activity"/>
    <property type="evidence" value="ECO:0007669"/>
    <property type="project" value="UniProtKB-KW"/>
</dbReference>
<dbReference type="Gene3D" id="2.60.40.10">
    <property type="entry name" value="Immunoglobulins"/>
    <property type="match status" value="1"/>
</dbReference>
<feature type="signal peptide" evidence="1">
    <location>
        <begin position="1"/>
        <end position="31"/>
    </location>
</feature>
<keyword evidence="2" id="KW-0645">Protease</keyword>
<keyword evidence="2" id="KW-0121">Carboxypeptidase</keyword>
<sequence length="129" mass="14050">MKGFSLLPSCIGKAALVFSSFCATTVLPAVAAVPAAAQQRGPVQRIVQGKVTDHANSFIKGAVVYLKDGRSVKSFIANDQGEYRFGQLAQNTDYEIWAEENGKKSDVKTISSFDSKNHFYIDLKIDTSK</sequence>
<feature type="chain" id="PRO_5020683039" evidence="1">
    <location>
        <begin position="32"/>
        <end position="129"/>
    </location>
</feature>
<evidence type="ECO:0000256" key="1">
    <source>
        <dbReference type="SAM" id="SignalP"/>
    </source>
</evidence>
<accession>A0A4Q7YXD7</accession>
<evidence type="ECO:0000313" key="3">
    <source>
        <dbReference type="Proteomes" id="UP000292958"/>
    </source>
</evidence>
<comment type="caution">
    <text evidence="2">The sequence shown here is derived from an EMBL/GenBank/DDBJ whole genome shotgun (WGS) entry which is preliminary data.</text>
</comment>
<dbReference type="InterPro" id="IPR008969">
    <property type="entry name" value="CarboxyPept-like_regulatory"/>
</dbReference>
<dbReference type="RefSeq" id="WP_130419713.1">
    <property type="nucleotide sequence ID" value="NZ_SHKW01000001.1"/>
</dbReference>
<protein>
    <submittedName>
        <fullName evidence="2">Carboxypeptidase family protein</fullName>
    </submittedName>
</protein>
<dbReference type="InterPro" id="IPR013783">
    <property type="entry name" value="Ig-like_fold"/>
</dbReference>
<evidence type="ECO:0000313" key="2">
    <source>
        <dbReference type="EMBL" id="RZU41871.1"/>
    </source>
</evidence>
<organism evidence="2 3">
    <name type="scientific">Edaphobacter modestus</name>
    <dbReference type="NCBI Taxonomy" id="388466"/>
    <lineage>
        <taxon>Bacteria</taxon>
        <taxon>Pseudomonadati</taxon>
        <taxon>Acidobacteriota</taxon>
        <taxon>Terriglobia</taxon>
        <taxon>Terriglobales</taxon>
        <taxon>Acidobacteriaceae</taxon>
        <taxon>Edaphobacter</taxon>
    </lineage>
</organism>
<reference evidence="2 3" key="1">
    <citation type="submission" date="2019-02" db="EMBL/GenBank/DDBJ databases">
        <title>Genomic Encyclopedia of Archaeal and Bacterial Type Strains, Phase II (KMG-II): from individual species to whole genera.</title>
        <authorList>
            <person name="Goeker M."/>
        </authorList>
    </citation>
    <scope>NUCLEOTIDE SEQUENCE [LARGE SCALE GENOMIC DNA]</scope>
    <source>
        <strain evidence="2 3">DSM 18101</strain>
    </source>
</reference>
<name>A0A4Q7YXD7_9BACT</name>
<keyword evidence="2" id="KW-0378">Hydrolase</keyword>
<proteinExistence type="predicted"/>
<dbReference type="Proteomes" id="UP000292958">
    <property type="component" value="Unassembled WGS sequence"/>
</dbReference>
<dbReference type="SUPFAM" id="SSF49464">
    <property type="entry name" value="Carboxypeptidase regulatory domain-like"/>
    <property type="match status" value="1"/>
</dbReference>
<dbReference type="AlphaFoldDB" id="A0A4Q7YXD7"/>
<dbReference type="EMBL" id="SHKW01000001">
    <property type="protein sequence ID" value="RZU41871.1"/>
    <property type="molecule type" value="Genomic_DNA"/>
</dbReference>
<keyword evidence="1" id="KW-0732">Signal</keyword>